<name>A0A2P2JSW3_RHIMU</name>
<dbReference type="EMBL" id="GGEC01016075">
    <property type="protein sequence ID" value="MBW96558.1"/>
    <property type="molecule type" value="Transcribed_RNA"/>
</dbReference>
<proteinExistence type="predicted"/>
<organism evidence="1">
    <name type="scientific">Rhizophora mucronata</name>
    <name type="common">Asiatic mangrove</name>
    <dbReference type="NCBI Taxonomy" id="61149"/>
    <lineage>
        <taxon>Eukaryota</taxon>
        <taxon>Viridiplantae</taxon>
        <taxon>Streptophyta</taxon>
        <taxon>Embryophyta</taxon>
        <taxon>Tracheophyta</taxon>
        <taxon>Spermatophyta</taxon>
        <taxon>Magnoliopsida</taxon>
        <taxon>eudicotyledons</taxon>
        <taxon>Gunneridae</taxon>
        <taxon>Pentapetalae</taxon>
        <taxon>rosids</taxon>
        <taxon>fabids</taxon>
        <taxon>Malpighiales</taxon>
        <taxon>Rhizophoraceae</taxon>
        <taxon>Rhizophora</taxon>
    </lineage>
</organism>
<protein>
    <submittedName>
        <fullName evidence="1">Uncharacterized protein</fullName>
    </submittedName>
</protein>
<evidence type="ECO:0000313" key="1">
    <source>
        <dbReference type="EMBL" id="MBW96558.1"/>
    </source>
</evidence>
<dbReference type="AlphaFoldDB" id="A0A2P2JSW3"/>
<reference evidence="1" key="1">
    <citation type="submission" date="2018-02" db="EMBL/GenBank/DDBJ databases">
        <title>Rhizophora mucronata_Transcriptome.</title>
        <authorList>
            <person name="Meera S.P."/>
            <person name="Sreeshan A."/>
            <person name="Augustine A."/>
        </authorList>
    </citation>
    <scope>NUCLEOTIDE SEQUENCE</scope>
    <source>
        <tissue evidence="1">Leaf</tissue>
    </source>
</reference>
<accession>A0A2P2JSW3</accession>
<sequence length="50" mass="5480">MVMKHAQGHSHHREAEPHLVDVGGRHPLLDLLVHGRLAARYQGAAALRGL</sequence>